<dbReference type="EC" id="2.8.2.-" evidence="3"/>
<dbReference type="GO" id="GO:0008146">
    <property type="term" value="F:sulfotransferase activity"/>
    <property type="evidence" value="ECO:0007669"/>
    <property type="project" value="InterPro"/>
</dbReference>
<evidence type="ECO:0000259" key="4">
    <source>
        <dbReference type="Pfam" id="PF00685"/>
    </source>
</evidence>
<dbReference type="OrthoDB" id="205623at2759"/>
<protein>
    <recommendedName>
        <fullName evidence="3">Sulfotransferase</fullName>
        <ecNumber evidence="3">2.8.2.-</ecNumber>
    </recommendedName>
</protein>
<dbReference type="PANTHER" id="PTHR11783">
    <property type="entry name" value="SULFOTRANSFERASE SULT"/>
    <property type="match status" value="1"/>
</dbReference>
<dbReference type="InterPro" id="IPR000863">
    <property type="entry name" value="Sulfotransferase_dom"/>
</dbReference>
<evidence type="ECO:0000313" key="6">
    <source>
        <dbReference type="Proteomes" id="UP001141806"/>
    </source>
</evidence>
<name>A0A9Q0GZ31_9MAGN</name>
<dbReference type="InterPro" id="IPR027417">
    <property type="entry name" value="P-loop_NTPase"/>
</dbReference>
<proteinExistence type="inferred from homology"/>
<dbReference type="Pfam" id="PF00685">
    <property type="entry name" value="Sulfotransfer_1"/>
    <property type="match status" value="1"/>
</dbReference>
<evidence type="ECO:0000313" key="5">
    <source>
        <dbReference type="EMBL" id="KAJ4956902.1"/>
    </source>
</evidence>
<gene>
    <name evidence="5" type="ORF">NE237_013685</name>
</gene>
<evidence type="ECO:0000256" key="3">
    <source>
        <dbReference type="RuleBase" id="RU361155"/>
    </source>
</evidence>
<sequence length="349" mass="40281">MAQEAPYRVCFAPKNREEEEEDEKIYKRYEEIVAKLPTTEGWSGHLIYQYQGFWYNSEVLGAAPLVVQRHFKARPSDILVASTHKCGTTWLKSLTFAVMNRKSHPPSAQHHPLHIFNSHDLVPFWEFNLYNNKNNGNRIPNLDILPSPRLFSTHMPYTSLPESVTLSDSRILYICRNPKDNLVSWWHYVNKFRSILSLEPMKVQEAFEWFSKGMSPMGPFWDHVLGYWKGSSERPQNVLFLNYDEMLAEPALHLKKMAEFMGCPFSSMEEEEEVVDQVIKLCSFENLSNLAVNKNGTTYPGVSNSSYFRQGKVGDSANYLTPEMMEQLDRLTEQKLHGSGLTLSICHLS</sequence>
<comment type="similarity">
    <text evidence="1 3">Belongs to the sulfotransferase 1 family.</text>
</comment>
<keyword evidence="6" id="KW-1185">Reference proteome</keyword>
<feature type="domain" description="Sulfotransferase" evidence="4">
    <location>
        <begin position="75"/>
        <end position="340"/>
    </location>
</feature>
<dbReference type="AlphaFoldDB" id="A0A9Q0GZ31"/>
<organism evidence="5 6">
    <name type="scientific">Protea cynaroides</name>
    <dbReference type="NCBI Taxonomy" id="273540"/>
    <lineage>
        <taxon>Eukaryota</taxon>
        <taxon>Viridiplantae</taxon>
        <taxon>Streptophyta</taxon>
        <taxon>Embryophyta</taxon>
        <taxon>Tracheophyta</taxon>
        <taxon>Spermatophyta</taxon>
        <taxon>Magnoliopsida</taxon>
        <taxon>Proteales</taxon>
        <taxon>Proteaceae</taxon>
        <taxon>Protea</taxon>
    </lineage>
</organism>
<accession>A0A9Q0GZ31</accession>
<evidence type="ECO:0000256" key="1">
    <source>
        <dbReference type="ARBA" id="ARBA00005771"/>
    </source>
</evidence>
<comment type="caution">
    <text evidence="5">The sequence shown here is derived from an EMBL/GenBank/DDBJ whole genome shotgun (WGS) entry which is preliminary data.</text>
</comment>
<dbReference type="SUPFAM" id="SSF52540">
    <property type="entry name" value="P-loop containing nucleoside triphosphate hydrolases"/>
    <property type="match status" value="1"/>
</dbReference>
<dbReference type="Gene3D" id="3.40.50.300">
    <property type="entry name" value="P-loop containing nucleotide triphosphate hydrolases"/>
    <property type="match status" value="1"/>
</dbReference>
<evidence type="ECO:0000256" key="2">
    <source>
        <dbReference type="ARBA" id="ARBA00022679"/>
    </source>
</evidence>
<dbReference type="EMBL" id="JAMYWD010000011">
    <property type="protein sequence ID" value="KAJ4956902.1"/>
    <property type="molecule type" value="Genomic_DNA"/>
</dbReference>
<dbReference type="Proteomes" id="UP001141806">
    <property type="component" value="Unassembled WGS sequence"/>
</dbReference>
<keyword evidence="2 3" id="KW-0808">Transferase</keyword>
<reference evidence="5" key="1">
    <citation type="journal article" date="2023" name="Plant J.">
        <title>The genome of the king protea, Protea cynaroides.</title>
        <authorList>
            <person name="Chang J."/>
            <person name="Duong T.A."/>
            <person name="Schoeman C."/>
            <person name="Ma X."/>
            <person name="Roodt D."/>
            <person name="Barker N."/>
            <person name="Li Z."/>
            <person name="Van de Peer Y."/>
            <person name="Mizrachi E."/>
        </authorList>
    </citation>
    <scope>NUCLEOTIDE SEQUENCE</scope>
    <source>
        <tissue evidence="5">Young leaves</tissue>
    </source>
</reference>